<sequence length="406" mass="43789">MRILEKLIKATLKKYNPTIIGISGSVGKSVAKGALEAVFESNGYNLSVMGGLANTQTDMERALLGFSARRSLAAVVVGSALRLIFGNHFPRTIILEYPLLGQADLRARLKFAKPDILVLIGLGELPFRADIYENQDALLKDIAHLVQSVSHKGTIVINGDDKKLMELKPKGTVVTFGFGEGVTIRLANPENRVEDSKLLGVSFKLEYQGSFVPVRMDEIVGKFYAYAAGAASAVGLTRGLNLVKISEGLSSYRGEPGKSRLLPGIKNSWLIDDTYDSSWWGVAEASKLLGELPGARKIAVLGDILDLGVETESGHIQIGRLASKSADVLITVGPRAKFIAEGAKAAQSGIDIYSFDESGQAGEKVQEILKSGDLVLIKGSKHLRMEDIVLELMAEPEKASELLVRR</sequence>
<evidence type="ECO:0000256" key="2">
    <source>
        <dbReference type="ARBA" id="ARBA00022741"/>
    </source>
</evidence>
<dbReference type="SUPFAM" id="SSF53623">
    <property type="entry name" value="MurD-like peptide ligases, catalytic domain"/>
    <property type="match status" value="1"/>
</dbReference>
<dbReference type="GO" id="GO:0005524">
    <property type="term" value="F:ATP binding"/>
    <property type="evidence" value="ECO:0007669"/>
    <property type="project" value="UniProtKB-KW"/>
</dbReference>
<dbReference type="InterPro" id="IPR013221">
    <property type="entry name" value="Mur_ligase_cen"/>
</dbReference>
<dbReference type="Proteomes" id="UP000176339">
    <property type="component" value="Unassembled WGS sequence"/>
</dbReference>
<feature type="domain" description="Mur ligase central" evidence="5">
    <location>
        <begin position="22"/>
        <end position="234"/>
    </location>
</feature>
<comment type="caution">
    <text evidence="6">The sequence shown here is derived from an EMBL/GenBank/DDBJ whole genome shotgun (WGS) entry which is preliminary data.</text>
</comment>
<evidence type="ECO:0000256" key="3">
    <source>
        <dbReference type="ARBA" id="ARBA00022840"/>
    </source>
</evidence>
<evidence type="ECO:0000256" key="1">
    <source>
        <dbReference type="ARBA" id="ARBA00022598"/>
    </source>
</evidence>
<proteinExistence type="predicted"/>
<dbReference type="GO" id="GO:0016881">
    <property type="term" value="F:acid-amino acid ligase activity"/>
    <property type="evidence" value="ECO:0007669"/>
    <property type="project" value="InterPro"/>
</dbReference>
<protein>
    <submittedName>
        <fullName evidence="6">Uncharacterized protein</fullName>
    </submittedName>
</protein>
<dbReference type="AlphaFoldDB" id="A0A1F5P2I4"/>
<keyword evidence="3" id="KW-0067">ATP-binding</keyword>
<keyword evidence="2" id="KW-0547">Nucleotide-binding</keyword>
<dbReference type="Gene3D" id="3.90.190.20">
    <property type="entry name" value="Mur ligase, C-terminal domain"/>
    <property type="match status" value="1"/>
</dbReference>
<feature type="domain" description="Mur ligase C-terminal" evidence="4">
    <location>
        <begin position="273"/>
        <end position="380"/>
    </location>
</feature>
<dbReference type="InterPro" id="IPR004101">
    <property type="entry name" value="Mur_ligase_C"/>
</dbReference>
<dbReference type="SUPFAM" id="SSF53244">
    <property type="entry name" value="MurD-like peptide ligases, peptide-binding domain"/>
    <property type="match status" value="1"/>
</dbReference>
<dbReference type="PANTHER" id="PTHR43024:SF1">
    <property type="entry name" value="UDP-N-ACETYLMURAMOYL-TRIPEPTIDE--D-ALANYL-D-ALANINE LIGASE"/>
    <property type="match status" value="1"/>
</dbReference>
<evidence type="ECO:0000313" key="7">
    <source>
        <dbReference type="Proteomes" id="UP000176339"/>
    </source>
</evidence>
<evidence type="ECO:0000259" key="4">
    <source>
        <dbReference type="Pfam" id="PF02875"/>
    </source>
</evidence>
<evidence type="ECO:0000259" key="5">
    <source>
        <dbReference type="Pfam" id="PF08245"/>
    </source>
</evidence>
<dbReference type="Pfam" id="PF08245">
    <property type="entry name" value="Mur_ligase_M"/>
    <property type="match status" value="1"/>
</dbReference>
<dbReference type="EMBL" id="MFEN01000027">
    <property type="protein sequence ID" value="OGE84093.1"/>
    <property type="molecule type" value="Genomic_DNA"/>
</dbReference>
<keyword evidence="1" id="KW-0436">Ligase</keyword>
<name>A0A1F5P2I4_9BACT</name>
<dbReference type="InterPro" id="IPR051046">
    <property type="entry name" value="MurCDEF_CellWall_CoF430Synth"/>
</dbReference>
<evidence type="ECO:0000313" key="6">
    <source>
        <dbReference type="EMBL" id="OGE84093.1"/>
    </source>
</evidence>
<organism evidence="6 7">
    <name type="scientific">Candidatus Doudnabacteria bacterium RIFCSPHIGHO2_01_FULL_49_9</name>
    <dbReference type="NCBI Taxonomy" id="1817827"/>
    <lineage>
        <taxon>Bacteria</taxon>
        <taxon>Candidatus Doudnaibacteriota</taxon>
    </lineage>
</organism>
<dbReference type="InterPro" id="IPR036615">
    <property type="entry name" value="Mur_ligase_C_dom_sf"/>
</dbReference>
<accession>A0A1F5P2I4</accession>
<dbReference type="Pfam" id="PF02875">
    <property type="entry name" value="Mur_ligase_C"/>
    <property type="match status" value="1"/>
</dbReference>
<dbReference type="PANTHER" id="PTHR43024">
    <property type="entry name" value="UDP-N-ACETYLMURAMOYL-TRIPEPTIDE--D-ALANYL-D-ALANINE LIGASE"/>
    <property type="match status" value="1"/>
</dbReference>
<dbReference type="Gene3D" id="3.40.1190.10">
    <property type="entry name" value="Mur-like, catalytic domain"/>
    <property type="match status" value="1"/>
</dbReference>
<gene>
    <name evidence="6" type="ORF">A2846_01885</name>
</gene>
<reference evidence="6 7" key="1">
    <citation type="journal article" date="2016" name="Nat. Commun.">
        <title>Thousands of microbial genomes shed light on interconnected biogeochemical processes in an aquifer system.</title>
        <authorList>
            <person name="Anantharaman K."/>
            <person name="Brown C.T."/>
            <person name="Hug L.A."/>
            <person name="Sharon I."/>
            <person name="Castelle C.J."/>
            <person name="Probst A.J."/>
            <person name="Thomas B.C."/>
            <person name="Singh A."/>
            <person name="Wilkins M.J."/>
            <person name="Karaoz U."/>
            <person name="Brodie E.L."/>
            <person name="Williams K.H."/>
            <person name="Hubbard S.S."/>
            <person name="Banfield J.F."/>
        </authorList>
    </citation>
    <scope>NUCLEOTIDE SEQUENCE [LARGE SCALE GENOMIC DNA]</scope>
</reference>
<dbReference type="InterPro" id="IPR036565">
    <property type="entry name" value="Mur-like_cat_sf"/>
</dbReference>